<accession>A0A8C3NG06</accession>
<keyword evidence="2" id="KW-1185">Reference proteome</keyword>
<dbReference type="PANTHER" id="PTHR28498">
    <property type="entry name" value="ZINC FINGER SWIM DOMAIN-CONTAINING PROTEIN 7"/>
    <property type="match status" value="1"/>
</dbReference>
<dbReference type="PANTHER" id="PTHR28498:SF1">
    <property type="entry name" value="ZINC FINGER SWIM DOMAIN-CONTAINING PROTEIN 7"/>
    <property type="match status" value="1"/>
</dbReference>
<reference evidence="1" key="3">
    <citation type="submission" date="2025-09" db="UniProtKB">
        <authorList>
            <consortium name="Ensembl"/>
        </authorList>
    </citation>
    <scope>IDENTIFICATION</scope>
</reference>
<name>A0A8C3NG06_GEOPR</name>
<dbReference type="AlphaFoldDB" id="A0A8C3NG06"/>
<dbReference type="GO" id="GO:0000724">
    <property type="term" value="P:double-strand break repair via homologous recombination"/>
    <property type="evidence" value="ECO:0007669"/>
    <property type="project" value="TreeGrafter"/>
</dbReference>
<proteinExistence type="predicted"/>
<reference evidence="1" key="1">
    <citation type="submission" date="2020-02" db="EMBL/GenBank/DDBJ databases">
        <authorList>
            <person name="Enbody D E."/>
            <person name="Pettersson E M."/>
        </authorList>
    </citation>
    <scope>NUCLEOTIDE SEQUENCE [LARGE SCALE GENOMIC DNA]</scope>
</reference>
<dbReference type="Ensembl" id="ENSCPVT00000021564.2">
    <property type="protein sequence ID" value="ENSCPVP00000020640.1"/>
    <property type="gene ID" value="ENSCPVG00000014969.2"/>
</dbReference>
<organism evidence="1 2">
    <name type="scientific">Geospiza parvula</name>
    <name type="common">Small tree-finch</name>
    <name type="synonym">Camarhynchus parvulus</name>
    <dbReference type="NCBI Taxonomy" id="87175"/>
    <lineage>
        <taxon>Eukaryota</taxon>
        <taxon>Metazoa</taxon>
        <taxon>Chordata</taxon>
        <taxon>Craniata</taxon>
        <taxon>Vertebrata</taxon>
        <taxon>Euteleostomi</taxon>
        <taxon>Archelosauria</taxon>
        <taxon>Archosauria</taxon>
        <taxon>Dinosauria</taxon>
        <taxon>Saurischia</taxon>
        <taxon>Theropoda</taxon>
        <taxon>Coelurosauria</taxon>
        <taxon>Aves</taxon>
        <taxon>Neognathae</taxon>
        <taxon>Neoaves</taxon>
        <taxon>Telluraves</taxon>
        <taxon>Australaves</taxon>
        <taxon>Passeriformes</taxon>
        <taxon>Thraupidae</taxon>
        <taxon>Camarhynchus</taxon>
    </lineage>
</organism>
<evidence type="ECO:0000313" key="1">
    <source>
        <dbReference type="Ensembl" id="ENSCPVP00000020640.1"/>
    </source>
</evidence>
<dbReference type="GO" id="GO:0097196">
    <property type="term" value="C:Shu complex"/>
    <property type="evidence" value="ECO:0007669"/>
    <property type="project" value="TreeGrafter"/>
</dbReference>
<evidence type="ECO:0000313" key="2">
    <source>
        <dbReference type="Proteomes" id="UP000694382"/>
    </source>
</evidence>
<sequence>MDGSTLPAVAEELLREIKKAFQETSQVPDDLLLGLKFIFGPSAVPALDLVDQRSVTRLRSPSGRILYQVQASLCSSFLMVSSWHLRQCFPDLQSMDKHREDTRVLQTPEVTLESSSHGLELEQHSSEPFSLWLPASQRQFMCLWASQPGGSFPGIANFALLLPSYPAEEVLPLDLLYSTRHYLPSLCFFPVVTSAWQEISAAWEGAAQAKPMGFTLVQCSQGCESQKHPHEVAFWGEELTSALRSITAQGGSEVRSHWYSILTFLYRAQFLVLWS</sequence>
<dbReference type="Proteomes" id="UP000694382">
    <property type="component" value="Chromosome 19"/>
</dbReference>
<reference evidence="1" key="2">
    <citation type="submission" date="2025-08" db="UniProtKB">
        <authorList>
            <consortium name="Ensembl"/>
        </authorList>
    </citation>
    <scope>IDENTIFICATION</scope>
</reference>
<protein>
    <submittedName>
        <fullName evidence="1">Uncharacterized protein</fullName>
    </submittedName>
</protein>